<dbReference type="RefSeq" id="WP_229711711.1">
    <property type="nucleotide sequence ID" value="NZ_BMMP01000004.1"/>
</dbReference>
<organism evidence="5 6">
    <name type="scientific">Streptomyces daqingensis</name>
    <dbReference type="NCBI Taxonomy" id="1472640"/>
    <lineage>
        <taxon>Bacteria</taxon>
        <taxon>Bacillati</taxon>
        <taxon>Actinomycetota</taxon>
        <taxon>Actinomycetes</taxon>
        <taxon>Kitasatosporales</taxon>
        <taxon>Streptomycetaceae</taxon>
        <taxon>Streptomyces</taxon>
    </lineage>
</organism>
<evidence type="ECO:0000256" key="3">
    <source>
        <dbReference type="SAM" id="MobiDB-lite"/>
    </source>
</evidence>
<evidence type="ECO:0008006" key="7">
    <source>
        <dbReference type="Google" id="ProtNLM"/>
    </source>
</evidence>
<evidence type="ECO:0000256" key="4">
    <source>
        <dbReference type="SAM" id="SignalP"/>
    </source>
</evidence>
<evidence type="ECO:0000313" key="5">
    <source>
        <dbReference type="EMBL" id="GGO46521.1"/>
    </source>
</evidence>
<dbReference type="Pfam" id="PF10503">
    <property type="entry name" value="Esterase_PHB"/>
    <property type="match status" value="1"/>
</dbReference>
<feature type="signal peptide" evidence="4">
    <location>
        <begin position="1"/>
        <end position="30"/>
    </location>
</feature>
<dbReference type="InterPro" id="IPR029058">
    <property type="entry name" value="AB_hydrolase_fold"/>
</dbReference>
<feature type="chain" id="PRO_5047087963" description="Esterase" evidence="4">
    <location>
        <begin position="31"/>
        <end position="337"/>
    </location>
</feature>
<sequence length="337" mass="34222">MRATRRGAALLSTVVTTVALTLLAGATASAEPPSSEPSADAGARAAGLEKVEDFGSNPGGLGMYRYTPDGLPAGSPVVVVLHGCTQDAATYFEGAGWKSFADAGGFSVVAAQQEQGNNLNKCFNWFQSGDVARGQGEGQSIKQMVDKTVADLDADASRVFVTGLSAGGAMTSSMLASYPDVFKAGAVIAGLPHGCAATVAEAFTCMSPGVTKSAAAWGDLVRKASPDHTGARPTVSVWHGTGDTTVVPANADESVKQWTDVHGTDQEADATEELEGGTTRSDYEDGGGNVVVRSYTVQGMGHGTPVKPGDGCGKAGQHFLDTICSSGLVAAEWGLGG</sequence>
<evidence type="ECO:0000256" key="2">
    <source>
        <dbReference type="ARBA" id="ARBA00022801"/>
    </source>
</evidence>
<accession>A0ABQ2M3R7</accession>
<dbReference type="SUPFAM" id="SSF53474">
    <property type="entry name" value="alpha/beta-Hydrolases"/>
    <property type="match status" value="2"/>
</dbReference>
<dbReference type="PANTHER" id="PTHR43037">
    <property type="entry name" value="UNNAMED PRODUCT-RELATED"/>
    <property type="match status" value="1"/>
</dbReference>
<dbReference type="Gene3D" id="3.40.50.1820">
    <property type="entry name" value="alpha/beta hydrolase"/>
    <property type="match status" value="1"/>
</dbReference>
<proteinExistence type="predicted"/>
<keyword evidence="2" id="KW-0378">Hydrolase</keyword>
<dbReference type="NCBIfam" id="TIGR01840">
    <property type="entry name" value="esterase_phb"/>
    <property type="match status" value="1"/>
</dbReference>
<dbReference type="PANTHER" id="PTHR43037:SF1">
    <property type="entry name" value="BLL1128 PROTEIN"/>
    <property type="match status" value="1"/>
</dbReference>
<dbReference type="InterPro" id="IPR010126">
    <property type="entry name" value="Esterase_phb"/>
</dbReference>
<feature type="compositionally biased region" description="Acidic residues" evidence="3">
    <location>
        <begin position="266"/>
        <end position="275"/>
    </location>
</feature>
<evidence type="ECO:0000256" key="1">
    <source>
        <dbReference type="ARBA" id="ARBA00022729"/>
    </source>
</evidence>
<keyword evidence="1 4" id="KW-0732">Signal</keyword>
<protein>
    <recommendedName>
        <fullName evidence="7">Esterase</fullName>
    </recommendedName>
</protein>
<reference evidence="6" key="1">
    <citation type="journal article" date="2019" name="Int. J. Syst. Evol. Microbiol.">
        <title>The Global Catalogue of Microorganisms (GCM) 10K type strain sequencing project: providing services to taxonomists for standard genome sequencing and annotation.</title>
        <authorList>
            <consortium name="The Broad Institute Genomics Platform"/>
            <consortium name="The Broad Institute Genome Sequencing Center for Infectious Disease"/>
            <person name="Wu L."/>
            <person name="Ma J."/>
        </authorList>
    </citation>
    <scope>NUCLEOTIDE SEQUENCE [LARGE SCALE GENOMIC DNA]</scope>
    <source>
        <strain evidence="6">CGMCC 4.7178</strain>
    </source>
</reference>
<evidence type="ECO:0000313" key="6">
    <source>
        <dbReference type="Proteomes" id="UP000631535"/>
    </source>
</evidence>
<feature type="region of interest" description="Disordered" evidence="3">
    <location>
        <begin position="261"/>
        <end position="288"/>
    </location>
</feature>
<comment type="caution">
    <text evidence="5">The sequence shown here is derived from an EMBL/GenBank/DDBJ whole genome shotgun (WGS) entry which is preliminary data.</text>
</comment>
<dbReference type="InterPro" id="IPR050955">
    <property type="entry name" value="Plant_Biomass_Hydrol_Est"/>
</dbReference>
<name>A0ABQ2M3R7_9ACTN</name>
<dbReference type="Proteomes" id="UP000631535">
    <property type="component" value="Unassembled WGS sequence"/>
</dbReference>
<gene>
    <name evidence="5" type="ORF">GCM10012287_17080</name>
</gene>
<dbReference type="EMBL" id="BMMP01000004">
    <property type="protein sequence ID" value="GGO46521.1"/>
    <property type="molecule type" value="Genomic_DNA"/>
</dbReference>
<keyword evidence="6" id="KW-1185">Reference proteome</keyword>